<accession>A0A543NNN2</accession>
<dbReference type="AlphaFoldDB" id="A0A543NNN2"/>
<dbReference type="GO" id="GO:0032259">
    <property type="term" value="P:methylation"/>
    <property type="evidence" value="ECO:0007669"/>
    <property type="project" value="UniProtKB-KW"/>
</dbReference>
<sequence>MPDHTPAGAEEAASAIDTTVPHSARIWNYWLGGKDNYQVDRDAGEQFRETFPDIVDIARSSRAFITRAVTHLVREAGVSQFLDVGTGLPTQNSTHQVAQAADPSARVVYVDNDPLILTHAQALLVGSEEGATDYVHADIRDPRAILDAAAATLDLTRPVALVLVGILGHLTDSEAATVLDRLVSALPSGSYLVLSDGTTTDEANIAAQEEYNESGSVPYHLRTPEGIDRFFAGLELVEPGAVPTPFWRPDPTEVGTPRDVADRCGVARKP</sequence>
<dbReference type="Gene3D" id="3.40.50.150">
    <property type="entry name" value="Vaccinia Virus protein VP39"/>
    <property type="match status" value="1"/>
</dbReference>
<dbReference type="Pfam" id="PF04672">
    <property type="entry name" value="Methyltransf_19"/>
    <property type="match status" value="1"/>
</dbReference>
<reference evidence="1 2" key="1">
    <citation type="submission" date="2019-06" db="EMBL/GenBank/DDBJ databases">
        <title>Sequencing the genomes of 1000 actinobacteria strains.</title>
        <authorList>
            <person name="Klenk H.-P."/>
        </authorList>
    </citation>
    <scope>NUCLEOTIDE SEQUENCE [LARGE SCALE GENOMIC DNA]</scope>
    <source>
        <strain evidence="1 2">DSM 45015</strain>
    </source>
</reference>
<protein>
    <submittedName>
        <fullName evidence="1">S-adenosyl methyltransferase</fullName>
    </submittedName>
</protein>
<keyword evidence="1" id="KW-0489">Methyltransferase</keyword>
<evidence type="ECO:0000313" key="1">
    <source>
        <dbReference type="EMBL" id="TQN33450.1"/>
    </source>
</evidence>
<dbReference type="EMBL" id="VFQC01000001">
    <property type="protein sequence ID" value="TQN33450.1"/>
    <property type="molecule type" value="Genomic_DNA"/>
</dbReference>
<dbReference type="InterPro" id="IPR006764">
    <property type="entry name" value="SAM_dep_MeTrfase_SAV2177_type"/>
</dbReference>
<dbReference type="InterPro" id="IPR029063">
    <property type="entry name" value="SAM-dependent_MTases_sf"/>
</dbReference>
<dbReference type="GO" id="GO:0008168">
    <property type="term" value="F:methyltransferase activity"/>
    <property type="evidence" value="ECO:0007669"/>
    <property type="project" value="UniProtKB-KW"/>
</dbReference>
<name>A0A543NNN2_9ACTN</name>
<keyword evidence="1" id="KW-0808">Transferase</keyword>
<keyword evidence="2" id="KW-1185">Reference proteome</keyword>
<dbReference type="OrthoDB" id="3216820at2"/>
<dbReference type="SUPFAM" id="SSF53335">
    <property type="entry name" value="S-adenosyl-L-methionine-dependent methyltransferases"/>
    <property type="match status" value="1"/>
</dbReference>
<dbReference type="PIRSF" id="PIRSF017393">
    <property type="entry name" value="MTase_SAV2177"/>
    <property type="match status" value="1"/>
</dbReference>
<evidence type="ECO:0000313" key="2">
    <source>
        <dbReference type="Proteomes" id="UP000317422"/>
    </source>
</evidence>
<dbReference type="RefSeq" id="WP_141924810.1">
    <property type="nucleotide sequence ID" value="NZ_VFQC01000001.1"/>
</dbReference>
<proteinExistence type="predicted"/>
<comment type="caution">
    <text evidence="1">The sequence shown here is derived from an EMBL/GenBank/DDBJ whole genome shotgun (WGS) entry which is preliminary data.</text>
</comment>
<dbReference type="Proteomes" id="UP000317422">
    <property type="component" value="Unassembled WGS sequence"/>
</dbReference>
<organism evidence="1 2">
    <name type="scientific">Haloactinospora alba</name>
    <dbReference type="NCBI Taxonomy" id="405555"/>
    <lineage>
        <taxon>Bacteria</taxon>
        <taxon>Bacillati</taxon>
        <taxon>Actinomycetota</taxon>
        <taxon>Actinomycetes</taxon>
        <taxon>Streptosporangiales</taxon>
        <taxon>Nocardiopsidaceae</taxon>
        <taxon>Haloactinospora</taxon>
    </lineage>
</organism>
<gene>
    <name evidence="1" type="ORF">FHX37_3469</name>
</gene>